<feature type="binding site" evidence="10">
    <location>
        <position position="230"/>
    </location>
    <ligand>
        <name>beta-D-galactose</name>
        <dbReference type="ChEBI" id="CHEBI:27667"/>
    </ligand>
</feature>
<evidence type="ECO:0000313" key="13">
    <source>
        <dbReference type="Proteomes" id="UP000002785"/>
    </source>
</evidence>
<dbReference type="eggNOG" id="COG2017">
    <property type="taxonomic scope" value="Bacteria"/>
</dbReference>
<feature type="active site" description="Proton acceptor" evidence="9">
    <location>
        <position position="288"/>
    </location>
</feature>
<feature type="binding site" evidence="11">
    <location>
        <begin position="174"/>
        <end position="176"/>
    </location>
    <ligand>
        <name>beta-D-galactose</name>
        <dbReference type="ChEBI" id="CHEBI:27667"/>
    </ligand>
</feature>
<comment type="similarity">
    <text evidence="3 8">Belongs to the aldose epimerase family.</text>
</comment>
<dbReference type="InterPro" id="IPR047215">
    <property type="entry name" value="Galactose_mutarotase-like"/>
</dbReference>
<dbReference type="InterPro" id="IPR008183">
    <property type="entry name" value="Aldose_1/G6P_1-epimerase"/>
</dbReference>
<comment type="catalytic activity">
    <reaction evidence="1 8">
        <text>alpha-D-glucose = beta-D-glucose</text>
        <dbReference type="Rhea" id="RHEA:10264"/>
        <dbReference type="ChEBI" id="CHEBI:15903"/>
        <dbReference type="ChEBI" id="CHEBI:17925"/>
        <dbReference type="EC" id="5.1.3.3"/>
    </reaction>
</comment>
<proteinExistence type="inferred from homology"/>
<evidence type="ECO:0000256" key="2">
    <source>
        <dbReference type="ARBA" id="ARBA00005028"/>
    </source>
</evidence>
<dbReference type="PANTHER" id="PTHR10091:SF0">
    <property type="entry name" value="GALACTOSE MUTAROTASE"/>
    <property type="match status" value="1"/>
</dbReference>
<dbReference type="GO" id="GO:0006006">
    <property type="term" value="P:glucose metabolic process"/>
    <property type="evidence" value="ECO:0007669"/>
    <property type="project" value="TreeGrafter"/>
</dbReference>
<dbReference type="PANTHER" id="PTHR10091">
    <property type="entry name" value="ALDOSE-1-EPIMERASE"/>
    <property type="match status" value="1"/>
</dbReference>
<dbReference type="HOGENOM" id="CLU_031753_2_0_11"/>
<accession>B5I2K2</accession>
<keyword evidence="13" id="KW-1185">Reference proteome</keyword>
<evidence type="ECO:0000256" key="5">
    <source>
        <dbReference type="ARBA" id="ARBA00014165"/>
    </source>
</evidence>
<feature type="active site" description="Proton donor" evidence="9">
    <location>
        <position position="174"/>
    </location>
</feature>
<evidence type="ECO:0000256" key="7">
    <source>
        <dbReference type="ARBA" id="ARBA00023277"/>
    </source>
</evidence>
<name>B5I2K2_STRX2</name>
<dbReference type="Pfam" id="PF01263">
    <property type="entry name" value="Aldose_epim"/>
    <property type="match status" value="1"/>
</dbReference>
<dbReference type="PROSITE" id="PS00545">
    <property type="entry name" value="ALDOSE_1_EPIMERASE"/>
    <property type="match status" value="1"/>
</dbReference>
<evidence type="ECO:0000256" key="6">
    <source>
        <dbReference type="ARBA" id="ARBA00023235"/>
    </source>
</evidence>
<dbReference type="PIRSF" id="PIRSF005096">
    <property type="entry name" value="GALM"/>
    <property type="match status" value="1"/>
</dbReference>
<dbReference type="SUPFAM" id="SSF74650">
    <property type="entry name" value="Galactose mutarotase-like"/>
    <property type="match status" value="1"/>
</dbReference>
<reference evidence="12" key="1">
    <citation type="submission" date="2009-10" db="EMBL/GenBank/DDBJ databases">
        <title>The genome sequence of Streptomyces sviceus strain ATCC 29083.</title>
        <authorList>
            <consortium name="The Broad Institute Genome Sequencing Platform"/>
            <consortium name="Broad Institute Microbial Sequencing Center"/>
            <person name="Fischbach M."/>
            <person name="Godfrey P."/>
            <person name="Ward D."/>
            <person name="Young S."/>
            <person name="Zeng Q."/>
            <person name="Koehrsen M."/>
            <person name="Alvarado L."/>
            <person name="Berlin A.M."/>
            <person name="Bochicchio J."/>
            <person name="Borenstein D."/>
            <person name="Chapman S.B."/>
            <person name="Chen Z."/>
            <person name="Engels R."/>
            <person name="Freedman E."/>
            <person name="Gellesch M."/>
            <person name="Goldberg J."/>
            <person name="Griggs A."/>
            <person name="Gujja S."/>
            <person name="Heilman E.R."/>
            <person name="Heiman D.I."/>
            <person name="Hepburn T.A."/>
            <person name="Howarth C."/>
            <person name="Jen D."/>
            <person name="Larson L."/>
            <person name="Lewis B."/>
            <person name="Mehta T."/>
            <person name="Park D."/>
            <person name="Pearson M."/>
            <person name="Richards J."/>
            <person name="Roberts A."/>
            <person name="Saif S."/>
            <person name="Shea T.D."/>
            <person name="Shenoy N."/>
            <person name="Sisk P."/>
            <person name="Stolte C."/>
            <person name="Sykes S.N."/>
            <person name="Thomson T."/>
            <person name="Walk T."/>
            <person name="White J."/>
            <person name="Yandava C."/>
            <person name="Straight P."/>
            <person name="Clardy J."/>
            <person name="Hung D."/>
            <person name="Kolter R."/>
            <person name="Mekalanos J."/>
            <person name="Walker S."/>
            <person name="Walsh C.T."/>
            <person name="Wieland-Brown L.C."/>
            <person name="Haas B."/>
            <person name="Nusbaum C."/>
            <person name="Birren B."/>
        </authorList>
    </citation>
    <scope>NUCLEOTIDE SEQUENCE [LARGE SCALE GENOMIC DNA]</scope>
    <source>
        <strain evidence="12">ATCC 29083</strain>
    </source>
</reference>
<evidence type="ECO:0000256" key="10">
    <source>
        <dbReference type="PIRSR" id="PIRSR005096-2"/>
    </source>
</evidence>
<dbReference type="RefSeq" id="WP_007381749.1">
    <property type="nucleotide sequence ID" value="NZ_CM000951.1"/>
</dbReference>
<evidence type="ECO:0000256" key="1">
    <source>
        <dbReference type="ARBA" id="ARBA00001614"/>
    </source>
</evidence>
<dbReference type="EC" id="5.1.3.3" evidence="4 8"/>
<dbReference type="NCBIfam" id="NF008277">
    <property type="entry name" value="PRK11055.1"/>
    <property type="match status" value="1"/>
</dbReference>
<dbReference type="Proteomes" id="UP000002785">
    <property type="component" value="Chromosome"/>
</dbReference>
<dbReference type="AlphaFoldDB" id="B5I2K2"/>
<evidence type="ECO:0000256" key="3">
    <source>
        <dbReference type="ARBA" id="ARBA00006206"/>
    </source>
</evidence>
<evidence type="ECO:0000256" key="8">
    <source>
        <dbReference type="PIRNR" id="PIRNR005096"/>
    </source>
</evidence>
<dbReference type="GO" id="GO:0004034">
    <property type="term" value="F:aldose 1-epimerase activity"/>
    <property type="evidence" value="ECO:0007669"/>
    <property type="project" value="UniProtKB-EC"/>
</dbReference>
<dbReference type="EMBL" id="CM000951">
    <property type="protein sequence ID" value="EDY59307.1"/>
    <property type="molecule type" value="Genomic_DNA"/>
</dbReference>
<organism evidence="12 13">
    <name type="scientific">Streptomyces sviceus (strain ATCC 29083 / DSM 924 / JCM 4929 / NBRC 13980 / NCIMB 11184 / NRRL 5439 / UC 5370)</name>
    <dbReference type="NCBI Taxonomy" id="463191"/>
    <lineage>
        <taxon>Bacteria</taxon>
        <taxon>Bacillati</taxon>
        <taxon>Actinomycetota</taxon>
        <taxon>Actinomycetes</taxon>
        <taxon>Kitasatosporales</taxon>
        <taxon>Streptomycetaceae</taxon>
        <taxon>Streptomyces</taxon>
    </lineage>
</organism>
<evidence type="ECO:0000313" key="12">
    <source>
        <dbReference type="EMBL" id="EDY59307.1"/>
    </source>
</evidence>
<dbReference type="InterPro" id="IPR011013">
    <property type="entry name" value="Gal_mutarotase_sf_dom"/>
</dbReference>
<protein>
    <recommendedName>
        <fullName evidence="5 8">Aldose 1-epimerase</fullName>
        <ecNumber evidence="4 8">5.1.3.3</ecNumber>
    </recommendedName>
</protein>
<gene>
    <name evidence="12" type="ORF">SSEG_06110</name>
</gene>
<dbReference type="GO" id="GO:0033499">
    <property type="term" value="P:galactose catabolic process via UDP-galactose, Leloir pathway"/>
    <property type="evidence" value="ECO:0007669"/>
    <property type="project" value="TreeGrafter"/>
</dbReference>
<keyword evidence="7 8" id="KW-0119">Carbohydrate metabolism</keyword>
<dbReference type="InterPro" id="IPR015443">
    <property type="entry name" value="Aldose_1-epimerase"/>
</dbReference>
<evidence type="ECO:0000256" key="11">
    <source>
        <dbReference type="PIRSR" id="PIRSR005096-3"/>
    </source>
</evidence>
<dbReference type="CDD" id="cd09019">
    <property type="entry name" value="galactose_mutarotase_like"/>
    <property type="match status" value="1"/>
</dbReference>
<keyword evidence="6 8" id="KW-0413">Isomerase</keyword>
<comment type="pathway">
    <text evidence="2 8">Carbohydrate metabolism; hexose metabolism.</text>
</comment>
<sequence length="323" mass="34794">MNELFATLSDGTPVHRWTLERAGVRVRILSYGGIVQSVEVPDRDGRTADVVLGFAGLEGYLEHSGPYLGALVGRYANRIAGGRFELDGATYALAPNNAPNSLHGGEHGFDKRVWDMEPAGAHGVRLSRISPHGEEGFPGRLEVSGTYSLDESGALRIAYEAVTDAPTIVNLTNHSYFNLAGSGNAGGHELRIDASRFTPVDADLIPTGVEEVAGTRFDFRQARKVGAGYDHNFVLDKGITEQAVEVAELYDPASGRLLTVATTEPGLQLYTADHLTEPFAPGDAIALETQHFPDSPNRPEFPSTVLRPGEVYRSQTVYGFGAR</sequence>
<dbReference type="InterPro" id="IPR014718">
    <property type="entry name" value="GH-type_carb-bd"/>
</dbReference>
<dbReference type="GO" id="GO:0030246">
    <property type="term" value="F:carbohydrate binding"/>
    <property type="evidence" value="ECO:0007669"/>
    <property type="project" value="InterPro"/>
</dbReference>
<evidence type="ECO:0000256" key="9">
    <source>
        <dbReference type="PIRSR" id="PIRSR005096-1"/>
    </source>
</evidence>
<dbReference type="OrthoDB" id="9779408at2"/>
<feature type="binding site" evidence="11">
    <location>
        <begin position="77"/>
        <end position="78"/>
    </location>
    <ligand>
        <name>beta-D-galactose</name>
        <dbReference type="ChEBI" id="CHEBI:27667"/>
    </ligand>
</feature>
<dbReference type="UniPathway" id="UPA00242"/>
<evidence type="ECO:0000256" key="4">
    <source>
        <dbReference type="ARBA" id="ARBA00013185"/>
    </source>
</evidence>
<dbReference type="Gene3D" id="2.70.98.10">
    <property type="match status" value="1"/>
</dbReference>
<dbReference type="InterPro" id="IPR018052">
    <property type="entry name" value="Ald1_epimerase_CS"/>
</dbReference>
<dbReference type="GO" id="GO:0005737">
    <property type="term" value="C:cytoplasm"/>
    <property type="evidence" value="ECO:0007669"/>
    <property type="project" value="TreeGrafter"/>
</dbReference>